<evidence type="ECO:0000256" key="9">
    <source>
        <dbReference type="HAMAP-Rule" id="MF_00092"/>
    </source>
</evidence>
<evidence type="ECO:0000256" key="10">
    <source>
        <dbReference type="SAM" id="Coils"/>
    </source>
</evidence>
<proteinExistence type="inferred from homology"/>
<dbReference type="GO" id="GO:0043023">
    <property type="term" value="F:ribosomal large subunit binding"/>
    <property type="evidence" value="ECO:0007669"/>
    <property type="project" value="UniProtKB-UniRule"/>
</dbReference>
<feature type="coiled-coil region" evidence="10">
    <location>
        <begin position="585"/>
        <end position="642"/>
    </location>
</feature>
<comment type="function">
    <text evidence="9">Acts as a ribosome collision sensor, splitting the ribosome into its 2 subunits. Detects stalled/collided 70S ribosomes which it binds and splits by an ATP-hydrolysis driven conformational change. Acts upstream of the ribosome quality control system (RQC), a ribosome-associated complex that mediates the extraction of incompletely synthesized nascent chains from stalled ribosomes and their subsequent degradation. Probably generates substrates for RQC.</text>
</comment>
<evidence type="ECO:0000259" key="11">
    <source>
        <dbReference type="PROSITE" id="PS50828"/>
    </source>
</evidence>
<dbReference type="Proteomes" id="UP000051638">
    <property type="component" value="Unassembled WGS sequence"/>
</dbReference>
<evidence type="ECO:0000256" key="8">
    <source>
        <dbReference type="ARBA" id="ARBA00023125"/>
    </source>
</evidence>
<dbReference type="EMBL" id="AYYI01000061">
    <property type="protein sequence ID" value="KRM95716.1"/>
    <property type="molecule type" value="Genomic_DNA"/>
</dbReference>
<evidence type="ECO:0000313" key="13">
    <source>
        <dbReference type="Proteomes" id="UP000051638"/>
    </source>
</evidence>
<dbReference type="InterPro" id="IPR027417">
    <property type="entry name" value="P-loop_NTPase"/>
</dbReference>
<evidence type="ECO:0000256" key="4">
    <source>
        <dbReference type="ARBA" id="ARBA00022759"/>
    </source>
</evidence>
<feature type="binding site" evidence="9">
    <location>
        <begin position="340"/>
        <end position="347"/>
    </location>
    <ligand>
        <name>ATP</name>
        <dbReference type="ChEBI" id="CHEBI:30616"/>
    </ligand>
</feature>
<dbReference type="NCBIfam" id="TIGR01069">
    <property type="entry name" value="mutS2"/>
    <property type="match status" value="1"/>
</dbReference>
<dbReference type="PROSITE" id="PS50828">
    <property type="entry name" value="SMR"/>
    <property type="match status" value="1"/>
</dbReference>
<dbReference type="PATRIC" id="fig|1423796.3.peg.1973"/>
<dbReference type="SMART" id="SM00534">
    <property type="entry name" value="MUTSac"/>
    <property type="match status" value="1"/>
</dbReference>
<dbReference type="GO" id="GO:0140664">
    <property type="term" value="F:ATP-dependent DNA damage sensor activity"/>
    <property type="evidence" value="ECO:0007669"/>
    <property type="project" value="InterPro"/>
</dbReference>
<name>A0A0R2D1H8_9LACO</name>
<dbReference type="InterPro" id="IPR007696">
    <property type="entry name" value="DNA_mismatch_repair_MutS_core"/>
</dbReference>
<keyword evidence="1 9" id="KW-0540">Nuclease</keyword>
<dbReference type="CDD" id="cd03280">
    <property type="entry name" value="ABC_MutS2"/>
    <property type="match status" value="1"/>
</dbReference>
<dbReference type="Gene3D" id="3.40.50.300">
    <property type="entry name" value="P-loop containing nucleotide triphosphate hydrolases"/>
    <property type="match status" value="1"/>
</dbReference>
<dbReference type="SUPFAM" id="SSF52540">
    <property type="entry name" value="P-loop containing nucleoside triphosphate hydrolases"/>
    <property type="match status" value="1"/>
</dbReference>
<dbReference type="InterPro" id="IPR000432">
    <property type="entry name" value="DNA_mismatch_repair_MutS_C"/>
</dbReference>
<dbReference type="SUPFAM" id="SSF48334">
    <property type="entry name" value="DNA repair protein MutS, domain III"/>
    <property type="match status" value="1"/>
</dbReference>
<dbReference type="GO" id="GO:0006298">
    <property type="term" value="P:mismatch repair"/>
    <property type="evidence" value="ECO:0007669"/>
    <property type="project" value="InterPro"/>
</dbReference>
<dbReference type="SMART" id="SM00533">
    <property type="entry name" value="MUTSd"/>
    <property type="match status" value="1"/>
</dbReference>
<dbReference type="InterPro" id="IPR036187">
    <property type="entry name" value="DNA_mismatch_repair_MutS_sf"/>
</dbReference>
<dbReference type="SUPFAM" id="SSF160443">
    <property type="entry name" value="SMR domain-like"/>
    <property type="match status" value="1"/>
</dbReference>
<evidence type="ECO:0000256" key="5">
    <source>
        <dbReference type="ARBA" id="ARBA00022801"/>
    </source>
</evidence>
<dbReference type="InterPro" id="IPR045076">
    <property type="entry name" value="MutS"/>
</dbReference>
<evidence type="ECO:0000313" key="12">
    <source>
        <dbReference type="EMBL" id="KRM95716.1"/>
    </source>
</evidence>
<dbReference type="PROSITE" id="PS00486">
    <property type="entry name" value="DNA_MISMATCH_REPAIR_2"/>
    <property type="match status" value="1"/>
</dbReference>
<dbReference type="EC" id="3.6.4.-" evidence="9"/>
<dbReference type="InterPro" id="IPR036063">
    <property type="entry name" value="Smr_dom_sf"/>
</dbReference>
<comment type="similarity">
    <text evidence="9">Belongs to the DNA mismatch repair MutS family. MutS2 subfamily.</text>
</comment>
<dbReference type="Pfam" id="PF01713">
    <property type="entry name" value="Smr"/>
    <property type="match status" value="1"/>
</dbReference>
<dbReference type="GO" id="GO:0045910">
    <property type="term" value="P:negative regulation of DNA recombination"/>
    <property type="evidence" value="ECO:0007669"/>
    <property type="project" value="InterPro"/>
</dbReference>
<dbReference type="GO" id="GO:0019843">
    <property type="term" value="F:rRNA binding"/>
    <property type="evidence" value="ECO:0007669"/>
    <property type="project" value="UniProtKB-UniRule"/>
</dbReference>
<comment type="function">
    <text evidence="9">Endonuclease that is involved in the suppression of homologous recombination and thus may have a key role in the control of bacterial genetic diversity.</text>
</comment>
<dbReference type="SMART" id="SM00463">
    <property type="entry name" value="SMR"/>
    <property type="match status" value="1"/>
</dbReference>
<dbReference type="PIRSF" id="PIRSF005814">
    <property type="entry name" value="MutS_YshD"/>
    <property type="match status" value="1"/>
</dbReference>
<dbReference type="FunFam" id="3.40.50.300:FF:000830">
    <property type="entry name" value="Endonuclease MutS2"/>
    <property type="match status" value="1"/>
</dbReference>
<keyword evidence="2 9" id="KW-0699">rRNA-binding</keyword>
<feature type="domain" description="Smr" evidence="11">
    <location>
        <begin position="716"/>
        <end position="791"/>
    </location>
</feature>
<keyword evidence="3 9" id="KW-0547">Nucleotide-binding</keyword>
<dbReference type="InterPro" id="IPR005747">
    <property type="entry name" value="MutS2"/>
</dbReference>
<dbReference type="Pfam" id="PF20297">
    <property type="entry name" value="MSSS"/>
    <property type="match status" value="1"/>
</dbReference>
<dbReference type="InterPro" id="IPR002625">
    <property type="entry name" value="Smr_dom"/>
</dbReference>
<evidence type="ECO:0000256" key="1">
    <source>
        <dbReference type="ARBA" id="ARBA00022722"/>
    </source>
</evidence>
<reference evidence="12 13" key="1">
    <citation type="journal article" date="2015" name="Genome Announc.">
        <title>Expanding the biotechnology potential of lactobacilli through comparative genomics of 213 strains and associated genera.</title>
        <authorList>
            <person name="Sun Z."/>
            <person name="Harris H.M."/>
            <person name="McCann A."/>
            <person name="Guo C."/>
            <person name="Argimon S."/>
            <person name="Zhang W."/>
            <person name="Yang X."/>
            <person name="Jeffery I.B."/>
            <person name="Cooney J.C."/>
            <person name="Kagawa T.F."/>
            <person name="Liu W."/>
            <person name="Song Y."/>
            <person name="Salvetti E."/>
            <person name="Wrobel A."/>
            <person name="Rasinkangas P."/>
            <person name="Parkhill J."/>
            <person name="Rea M.C."/>
            <person name="O'Sullivan O."/>
            <person name="Ritari J."/>
            <person name="Douillard F.P."/>
            <person name="Paul Ross R."/>
            <person name="Yang R."/>
            <person name="Briner A.E."/>
            <person name="Felis G.E."/>
            <person name="de Vos W.M."/>
            <person name="Barrangou R."/>
            <person name="Klaenhammer T.R."/>
            <person name="Caufield P.W."/>
            <person name="Cui Y."/>
            <person name="Zhang H."/>
            <person name="O'Toole P.W."/>
        </authorList>
    </citation>
    <scope>NUCLEOTIDE SEQUENCE [LARGE SCALE GENOMIC DNA]</scope>
    <source>
        <strain evidence="12 13">DSM 20253</strain>
    </source>
</reference>
<dbReference type="Gene3D" id="3.30.1370.110">
    <property type="match status" value="1"/>
</dbReference>
<dbReference type="STRING" id="1423796.FC24_GL001944"/>
<keyword evidence="8 9" id="KW-0238">DNA-binding</keyword>
<dbReference type="GO" id="GO:0072344">
    <property type="term" value="P:rescue of stalled ribosome"/>
    <property type="evidence" value="ECO:0007669"/>
    <property type="project" value="UniProtKB-UniRule"/>
</dbReference>
<dbReference type="HAMAP" id="MF_00092">
    <property type="entry name" value="MutS2"/>
    <property type="match status" value="1"/>
</dbReference>
<gene>
    <name evidence="9" type="primary">mutS2</name>
    <name evidence="9" type="synonym">rqcU</name>
    <name evidence="12" type="ORF">FC24_GL001944</name>
</gene>
<dbReference type="GO" id="GO:0016887">
    <property type="term" value="F:ATP hydrolysis activity"/>
    <property type="evidence" value="ECO:0007669"/>
    <property type="project" value="InterPro"/>
</dbReference>
<keyword evidence="5 9" id="KW-0378">Hydrolase</keyword>
<organism evidence="12 13">
    <name type="scientific">Loigolactobacillus rennini DSM 20253</name>
    <dbReference type="NCBI Taxonomy" id="1423796"/>
    <lineage>
        <taxon>Bacteria</taxon>
        <taxon>Bacillati</taxon>
        <taxon>Bacillota</taxon>
        <taxon>Bacilli</taxon>
        <taxon>Lactobacillales</taxon>
        <taxon>Lactobacillaceae</taxon>
        <taxon>Loigolactobacillus</taxon>
    </lineage>
</organism>
<dbReference type="EC" id="3.1.-.-" evidence="9"/>
<keyword evidence="13" id="KW-1185">Reference proteome</keyword>
<sequence length="791" mass="87424">MLGRFTLNTKILEILEFAKIKQALKRYLVSALGQAQLEQLVPLTDSQKIQQQIDQTKDGADILRLKGPIPIPELASIAPHLHRLAIGAVLNGKELAEVGRVLRAANEVTRFFVDFADEEVTLRQVDQIQAQLVTLPKLTKRLRISVEGDGHITDDASTKLRGIRDGIQQLQGDIRAKMTAYTRGNNAKYLSEPIVTIRNDRYVLPVKQEYRGHFGGVVHDQSASGLTLFIEPQSVLSLNNRLRQRQVQEQQEIQRILAELSAAIAPYQGEIKQNATILGQLDFINAKARYAKALKATEPLLNLDNHVALRQARHPLIDADKVVANDIFLGEDYHAMIITGPNTGGKTITLKTMGLLQLMAQAGLFIPAREESQVGVFDNIFADIGDEQSIEQNLSTFSSHMSNIVTILKQVDQNSLVLLDEVGAGTDPQEGAALAIAILDQLGATDSYVMATTHYPELKAYGYNRPQTINASMEFDVKTLQPTYRLLIGVPGRSNAFDIATRLGLADQIVAQAKQLINADDQDLNNMISDLEAQRKAAEKARSQAQTLLAKATTLHQDLAAASQEFVTARQEQMNKAKDKANQIVSRAQTESDKIIRQLRQLQLNQKNGVKEHQLIAAKTNLANLKQEKALAKNKVLQHEKRRQALKVGDDVLVTTYGQQGVLLEQLDKNHWEVQLGILKMKVATRDLEKTAPKAQPKPRRQFATVHTGNHVSPTLDLRGERYEEALADVDRYIDAALLAGYAQVTIVHGKGTGALRQGITDYLKTNRQVKKFKFAPANAGGNGATVVTLK</sequence>
<dbReference type="GO" id="GO:0030983">
    <property type="term" value="F:mismatched DNA binding"/>
    <property type="evidence" value="ECO:0007669"/>
    <property type="project" value="InterPro"/>
</dbReference>
<keyword evidence="6 9" id="KW-0067">ATP-binding</keyword>
<evidence type="ECO:0000256" key="3">
    <source>
        <dbReference type="ARBA" id="ARBA00022741"/>
    </source>
</evidence>
<evidence type="ECO:0000256" key="6">
    <source>
        <dbReference type="ARBA" id="ARBA00022840"/>
    </source>
</evidence>
<dbReference type="PANTHER" id="PTHR48466">
    <property type="entry name" value="OS10G0509000 PROTEIN-RELATED"/>
    <property type="match status" value="1"/>
</dbReference>
<dbReference type="InterPro" id="IPR046893">
    <property type="entry name" value="MSSS"/>
</dbReference>
<dbReference type="GO" id="GO:0004519">
    <property type="term" value="F:endonuclease activity"/>
    <property type="evidence" value="ECO:0007669"/>
    <property type="project" value="UniProtKB-UniRule"/>
</dbReference>
<dbReference type="PANTHER" id="PTHR48466:SF2">
    <property type="entry name" value="OS10G0509000 PROTEIN"/>
    <property type="match status" value="1"/>
</dbReference>
<accession>A0A0R2D1H8</accession>
<evidence type="ECO:0000256" key="2">
    <source>
        <dbReference type="ARBA" id="ARBA00022730"/>
    </source>
</evidence>
<evidence type="ECO:0000256" key="7">
    <source>
        <dbReference type="ARBA" id="ARBA00022884"/>
    </source>
</evidence>
<keyword evidence="4 9" id="KW-0255">Endonuclease</keyword>
<feature type="coiled-coil region" evidence="10">
    <location>
        <begin position="521"/>
        <end position="551"/>
    </location>
</feature>
<dbReference type="GO" id="GO:0005524">
    <property type="term" value="F:ATP binding"/>
    <property type="evidence" value="ECO:0007669"/>
    <property type="project" value="UniProtKB-UniRule"/>
</dbReference>
<keyword evidence="7 9" id="KW-0694">RNA-binding</keyword>
<comment type="caution">
    <text evidence="12">The sequence shown here is derived from an EMBL/GenBank/DDBJ whole genome shotgun (WGS) entry which is preliminary data.</text>
</comment>
<comment type="subunit">
    <text evidence="9">Homodimer. Binds to stalled ribosomes, contacting rRNA.</text>
</comment>
<keyword evidence="10" id="KW-0175">Coiled coil</keyword>
<protein>
    <recommendedName>
        <fullName evidence="9">Endonuclease MutS2</fullName>
        <ecNumber evidence="9">3.1.-.-</ecNumber>
    </recommendedName>
    <alternativeName>
        <fullName evidence="9">Ribosome-associated protein quality control-upstream factor</fullName>
        <shortName evidence="9">RQC-upstream factor</shortName>
        <shortName evidence="9">RqcU</shortName>
        <ecNumber evidence="9">3.6.4.-</ecNumber>
    </alternativeName>
</protein>
<dbReference type="Pfam" id="PF00488">
    <property type="entry name" value="MutS_V"/>
    <property type="match status" value="1"/>
</dbReference>
<dbReference type="AlphaFoldDB" id="A0A0R2D1H8"/>